<evidence type="ECO:0000256" key="1">
    <source>
        <dbReference type="SAM" id="Phobius"/>
    </source>
</evidence>
<reference evidence="3" key="1">
    <citation type="journal article" date="2019" name="Int. J. Syst. Evol. Microbiol.">
        <title>The Global Catalogue of Microorganisms (GCM) 10K type strain sequencing project: providing services to taxonomists for standard genome sequencing and annotation.</title>
        <authorList>
            <consortium name="The Broad Institute Genomics Platform"/>
            <consortium name="The Broad Institute Genome Sequencing Center for Infectious Disease"/>
            <person name="Wu L."/>
            <person name="Ma J."/>
        </authorList>
    </citation>
    <scope>NUCLEOTIDE SEQUENCE [LARGE SCALE GENOMIC DNA]</scope>
    <source>
        <strain evidence="3">JCM 18200</strain>
    </source>
</reference>
<keyword evidence="1" id="KW-1133">Transmembrane helix</keyword>
<dbReference type="RefSeq" id="WP_345231373.1">
    <property type="nucleotide sequence ID" value="NZ_BAABIQ010000022.1"/>
</dbReference>
<comment type="caution">
    <text evidence="2">The sequence shown here is derived from an EMBL/GenBank/DDBJ whole genome shotgun (WGS) entry which is preliminary data.</text>
</comment>
<sequence length="165" mass="19070">MLDLIYQYYTAEKSAAEYTIPVGIVFVVIGFLFWQFLSENQISKGLGLGLMIAGVLIISILLANRQYNIKMIDGLSNRKLEQTEQLKQTEINRMEKVMNVSFKYAFISFFVLIILLTGAMLFSRSYYWKGMSLAFLLFVLVLAIADTYNSKRNQEYLQTLEQLKK</sequence>
<proteinExistence type="predicted"/>
<feature type="transmembrane region" description="Helical" evidence="1">
    <location>
        <begin position="18"/>
        <end position="36"/>
    </location>
</feature>
<feature type="transmembrane region" description="Helical" evidence="1">
    <location>
        <begin position="126"/>
        <end position="145"/>
    </location>
</feature>
<feature type="transmembrane region" description="Helical" evidence="1">
    <location>
        <begin position="102"/>
        <end position="120"/>
    </location>
</feature>
<dbReference type="Proteomes" id="UP001501411">
    <property type="component" value="Unassembled WGS sequence"/>
</dbReference>
<name>A0ABP9B5R4_9SPHI</name>
<keyword evidence="3" id="KW-1185">Reference proteome</keyword>
<feature type="transmembrane region" description="Helical" evidence="1">
    <location>
        <begin position="42"/>
        <end position="63"/>
    </location>
</feature>
<evidence type="ECO:0000313" key="2">
    <source>
        <dbReference type="EMBL" id="GAA4789935.1"/>
    </source>
</evidence>
<organism evidence="2 3">
    <name type="scientific">Olivibacter ginsenosidimutans</name>
    <dbReference type="NCBI Taxonomy" id="1176537"/>
    <lineage>
        <taxon>Bacteria</taxon>
        <taxon>Pseudomonadati</taxon>
        <taxon>Bacteroidota</taxon>
        <taxon>Sphingobacteriia</taxon>
        <taxon>Sphingobacteriales</taxon>
        <taxon>Sphingobacteriaceae</taxon>
        <taxon>Olivibacter</taxon>
    </lineage>
</organism>
<gene>
    <name evidence="2" type="ORF">GCM10023231_17350</name>
</gene>
<accession>A0ABP9B5R4</accession>
<dbReference type="EMBL" id="BAABIQ010000022">
    <property type="protein sequence ID" value="GAA4789935.1"/>
    <property type="molecule type" value="Genomic_DNA"/>
</dbReference>
<evidence type="ECO:0000313" key="3">
    <source>
        <dbReference type="Proteomes" id="UP001501411"/>
    </source>
</evidence>
<protein>
    <submittedName>
        <fullName evidence="2">Uncharacterized protein</fullName>
    </submittedName>
</protein>
<keyword evidence="1" id="KW-0472">Membrane</keyword>
<keyword evidence="1" id="KW-0812">Transmembrane</keyword>